<sequence>MPVISTLYWVDINTPLAEDQSVTLKFVVCLSVCLTSDVDIFLKHMNNARYIRELDFARFDFYFRCGLYEEIMVKSKGGNAMQGASNIRYRRTIPIFNPYKIETQLVYWDDKAIYLEQRFITLTDGFVRAVALSKQNIIGVSAEEMMKTLAGTGVKKPQVPQDLDHWLKSIEASSAKLRPKSD</sequence>
<accession>A0A7R9JMT1</accession>
<gene>
    <name evidence="3" type="ORF">TGEB3V08_LOCUS164</name>
</gene>
<organism evidence="3">
    <name type="scientific">Timema genevievae</name>
    <name type="common">Walking stick</name>
    <dbReference type="NCBI Taxonomy" id="629358"/>
    <lineage>
        <taxon>Eukaryota</taxon>
        <taxon>Metazoa</taxon>
        <taxon>Ecdysozoa</taxon>
        <taxon>Arthropoda</taxon>
        <taxon>Hexapoda</taxon>
        <taxon>Insecta</taxon>
        <taxon>Pterygota</taxon>
        <taxon>Neoptera</taxon>
        <taxon>Polyneoptera</taxon>
        <taxon>Phasmatodea</taxon>
        <taxon>Timematodea</taxon>
        <taxon>Timematoidea</taxon>
        <taxon>Timematidae</taxon>
        <taxon>Timema</taxon>
    </lineage>
</organism>
<evidence type="ECO:0000313" key="3">
    <source>
        <dbReference type="EMBL" id="CAD7585672.1"/>
    </source>
</evidence>
<protein>
    <recommendedName>
        <fullName evidence="2">Protein THEM6</fullName>
    </recommendedName>
</protein>
<dbReference type="EMBL" id="OE839127">
    <property type="protein sequence ID" value="CAD7585672.1"/>
    <property type="molecule type" value="Genomic_DNA"/>
</dbReference>
<evidence type="ECO:0000256" key="2">
    <source>
        <dbReference type="ARBA" id="ARBA00041112"/>
    </source>
</evidence>
<dbReference type="Pfam" id="PF13279">
    <property type="entry name" value="4HBT_2"/>
    <property type="match status" value="1"/>
</dbReference>
<dbReference type="Gene3D" id="3.10.129.10">
    <property type="entry name" value="Hotdog Thioesterase"/>
    <property type="match status" value="1"/>
</dbReference>
<dbReference type="InterPro" id="IPR029069">
    <property type="entry name" value="HotDog_dom_sf"/>
</dbReference>
<dbReference type="InterPro" id="IPR051490">
    <property type="entry name" value="THEM6_lcsJ_thioesterase"/>
</dbReference>
<comment type="similarity">
    <text evidence="1">Belongs to the THEM6 family.</text>
</comment>
<dbReference type="PANTHER" id="PTHR12475">
    <property type="match status" value="1"/>
</dbReference>
<dbReference type="SUPFAM" id="SSF54637">
    <property type="entry name" value="Thioesterase/thiol ester dehydrase-isomerase"/>
    <property type="match status" value="1"/>
</dbReference>
<dbReference type="PANTHER" id="PTHR12475:SF4">
    <property type="entry name" value="PROTEIN THEM6"/>
    <property type="match status" value="1"/>
</dbReference>
<reference evidence="3" key="1">
    <citation type="submission" date="2020-11" db="EMBL/GenBank/DDBJ databases">
        <authorList>
            <person name="Tran Van P."/>
        </authorList>
    </citation>
    <scope>NUCLEOTIDE SEQUENCE</scope>
</reference>
<dbReference type="AlphaFoldDB" id="A0A7R9JMT1"/>
<name>A0A7R9JMT1_TIMGE</name>
<proteinExistence type="inferred from homology"/>
<dbReference type="CDD" id="cd00586">
    <property type="entry name" value="4HBT"/>
    <property type="match status" value="1"/>
</dbReference>
<evidence type="ECO:0000256" key="1">
    <source>
        <dbReference type="ARBA" id="ARBA00038228"/>
    </source>
</evidence>